<feature type="chain" id="PRO_5001910423" evidence="2">
    <location>
        <begin position="20"/>
        <end position="596"/>
    </location>
</feature>
<proteinExistence type="predicted"/>
<dbReference type="RefSeq" id="WP_035128400.1">
    <property type="nucleotide sequence ID" value="NZ_JRHH01000005.1"/>
</dbReference>
<name>A0A095SR12_9FLAO</name>
<dbReference type="Proteomes" id="UP000029554">
    <property type="component" value="Unassembled WGS sequence"/>
</dbReference>
<organism evidence="3 4">
    <name type="scientific">Flavobacterium aquatile LMG 4008 = ATCC 11947</name>
    <dbReference type="NCBI Taxonomy" id="1453498"/>
    <lineage>
        <taxon>Bacteria</taxon>
        <taxon>Pseudomonadati</taxon>
        <taxon>Bacteroidota</taxon>
        <taxon>Flavobacteriia</taxon>
        <taxon>Flavobacteriales</taxon>
        <taxon>Flavobacteriaceae</taxon>
        <taxon>Flavobacterium</taxon>
    </lineage>
</organism>
<dbReference type="STRING" id="1453498.LG45_12650"/>
<gene>
    <name evidence="3" type="ORF">LG45_12650</name>
</gene>
<keyword evidence="1" id="KW-1133">Transmembrane helix</keyword>
<evidence type="ECO:0000256" key="2">
    <source>
        <dbReference type="SAM" id="SignalP"/>
    </source>
</evidence>
<dbReference type="AlphaFoldDB" id="A0A095SR12"/>
<keyword evidence="2" id="KW-0732">Signal</keyword>
<keyword evidence="1" id="KW-0472">Membrane</keyword>
<feature type="signal peptide" evidence="2">
    <location>
        <begin position="1"/>
        <end position="19"/>
    </location>
</feature>
<dbReference type="PANTHER" id="PTHR40940">
    <property type="entry name" value="PROTEIN BATD-RELATED"/>
    <property type="match status" value="1"/>
</dbReference>
<dbReference type="InterPro" id="IPR025738">
    <property type="entry name" value="BatD"/>
</dbReference>
<keyword evidence="1" id="KW-0812">Transmembrane</keyword>
<evidence type="ECO:0000256" key="1">
    <source>
        <dbReference type="SAM" id="Phobius"/>
    </source>
</evidence>
<evidence type="ECO:0000313" key="3">
    <source>
        <dbReference type="EMBL" id="KGD67071.1"/>
    </source>
</evidence>
<comment type="caution">
    <text evidence="3">The sequence shown here is derived from an EMBL/GenBank/DDBJ whole genome shotgun (WGS) entry which is preliminary data.</text>
</comment>
<sequence length="596" mass="66560">MKKYLLLLFTIVVTNSLFAQVKFETRVSRDEIGINENVRVEFYMNVDGDNLGIPNFDNSGFRVIAGPSQMVSQSWVNGRSSFNKAYSFTLMPLKKGRHTIKGATMEFNGQVYKSQPVTITVGNAVQQQQNPYNNNPYYQQQQQQRQPLNAGKDGVHLVAEISKTNPYVNEPITVVYKIYVSNRSAVSGWNETNKPKYSDFWSQNIDIKNLSIQQGTFKGESYRYAVLRKTVLYPQKAGNLQIEPLTLEVQVEVPTGRYDVYGNPETVLQTKRVSAGAKTINVKALPEAGKPEGFSGAVGKFDFKVNASKTTLKSGESLDLNVQVAGTGNLKLFSLPKPVVPSTLELFDPEHTENVSTPISGMTGSISDKYTIIPNEKGTFVIKPISFSYFDLSSNSYKTITSNQIVLNVAQGKNNAVASNPNKAEDSVKKSFAFIKQKTTLKNIKPDDFLGSGLFYGLLFLPFLIVPIIVIFKKKKEALDADIVGNRRKKSNALAKKYLSEAKKQINNKEPFYIALEKAMHNFLKAKLSIETSEMSKEKITEILLSRNANSETVKEFIVLTESCELARYAPSSSTIIHQDYDKAVEIISELEKQIK</sequence>
<dbReference type="EMBL" id="JRHH01000005">
    <property type="protein sequence ID" value="KGD67071.1"/>
    <property type="molecule type" value="Genomic_DNA"/>
</dbReference>
<keyword evidence="4" id="KW-1185">Reference proteome</keyword>
<protein>
    <submittedName>
        <fullName evidence="3">BatD protein</fullName>
    </submittedName>
</protein>
<dbReference type="Pfam" id="PF13584">
    <property type="entry name" value="BatD"/>
    <property type="match status" value="2"/>
</dbReference>
<dbReference type="OrthoDB" id="2079210at2"/>
<dbReference type="PANTHER" id="PTHR40940:SF2">
    <property type="entry name" value="BATD"/>
    <property type="match status" value="1"/>
</dbReference>
<evidence type="ECO:0000313" key="4">
    <source>
        <dbReference type="Proteomes" id="UP000029554"/>
    </source>
</evidence>
<dbReference type="eggNOG" id="COG0457">
    <property type="taxonomic scope" value="Bacteria"/>
</dbReference>
<feature type="transmembrane region" description="Helical" evidence="1">
    <location>
        <begin position="449"/>
        <end position="472"/>
    </location>
</feature>
<accession>A0A095SR12</accession>
<reference evidence="3 4" key="1">
    <citation type="submission" date="2014-09" db="EMBL/GenBank/DDBJ databases">
        <title>Whole Genome Shotgun of Flavobacterium aquatile LMG 4008.</title>
        <authorList>
            <person name="Gale A.N."/>
            <person name="Pipes S.E."/>
            <person name="Newman J.D."/>
        </authorList>
    </citation>
    <scope>NUCLEOTIDE SEQUENCE [LARGE SCALE GENOMIC DNA]</scope>
    <source>
        <strain evidence="3 4">LMG 4008</strain>
    </source>
</reference>